<reference evidence="5" key="1">
    <citation type="submission" date="2022-04" db="EMBL/GenBank/DDBJ databases">
        <title>Whole genome sequence of Sphaerotilus sp. FB-5.</title>
        <authorList>
            <person name="Takeda M."/>
            <person name="Narihara S."/>
            <person name="Akimoto M."/>
            <person name="Akimoto R."/>
            <person name="Nishiyashiki S."/>
            <person name="Murakami T."/>
        </authorList>
    </citation>
    <scope>NUCLEOTIDE SEQUENCE</scope>
    <source>
        <strain evidence="5">FB-5</strain>
    </source>
</reference>
<keyword evidence="6" id="KW-1185">Reference proteome</keyword>
<dbReference type="PANTHER" id="PTHR45138">
    <property type="entry name" value="REGULATORY COMPONENTS OF SENSORY TRANSDUCTION SYSTEM"/>
    <property type="match status" value="1"/>
</dbReference>
<dbReference type="NCBIfam" id="TIGR00254">
    <property type="entry name" value="GGDEF"/>
    <property type="match status" value="1"/>
</dbReference>
<keyword evidence="3" id="KW-0812">Transmembrane</keyword>
<dbReference type="PANTHER" id="PTHR45138:SF9">
    <property type="entry name" value="DIGUANYLATE CYCLASE DGCM-RELATED"/>
    <property type="match status" value="1"/>
</dbReference>
<dbReference type="PROSITE" id="PS50887">
    <property type="entry name" value="GGDEF"/>
    <property type="match status" value="1"/>
</dbReference>
<feature type="transmembrane region" description="Helical" evidence="3">
    <location>
        <begin position="111"/>
        <end position="133"/>
    </location>
</feature>
<feature type="transmembrane region" description="Helical" evidence="3">
    <location>
        <begin position="145"/>
        <end position="166"/>
    </location>
</feature>
<sequence>MLTCFQMLLYASMWGLAWAVIGDERRAVGHWLVYALGLALGLALMSQRPDMNVWLTEIGANVALLLAFICAQRGMLAFLRLPERTGEMLVLVAVTLAGMIWLGPVPQPRGWIHPGYLVAAAVGWVVLSTTWRAHRTLRDQFGRTVARVVATTNGVIGLINWVRVVIALVAPQNIVPLHVPSALNMGLVYMTMAAAASFNFMFLFLIVLRLLRRLTTLVQRDALTGLLNRRAMEQLLDRAWSRWRRLAEPFTVVSVDLDHFKHINDTWGHQAGDEVLKAAAGQLVAHVREVDAVGRVGGEEFMAVLEACASGVSTVAAERLRQAVAAEAVQVEAGVSIAVTASVGVATVSPGDANVGEMLKRADAALYRAKREGRNRVCTSEGEAAP</sequence>
<keyword evidence="3" id="KW-1133">Transmembrane helix</keyword>
<dbReference type="InterPro" id="IPR029787">
    <property type="entry name" value="Nucleotide_cyclase"/>
</dbReference>
<evidence type="ECO:0000313" key="6">
    <source>
        <dbReference type="Proteomes" id="UP001057498"/>
    </source>
</evidence>
<evidence type="ECO:0000313" key="5">
    <source>
        <dbReference type="EMBL" id="BDI06865.1"/>
    </source>
</evidence>
<feature type="domain" description="GGDEF" evidence="4">
    <location>
        <begin position="248"/>
        <end position="382"/>
    </location>
</feature>
<dbReference type="InterPro" id="IPR000160">
    <property type="entry name" value="GGDEF_dom"/>
</dbReference>
<protein>
    <recommendedName>
        <fullName evidence="1">diguanylate cyclase</fullName>
        <ecNumber evidence="1">2.7.7.65</ecNumber>
    </recommendedName>
</protein>
<dbReference type="EC" id="2.7.7.65" evidence="1"/>
<name>A0ABM7YQM9_9BURK</name>
<dbReference type="EMBL" id="AP025730">
    <property type="protein sequence ID" value="BDI06865.1"/>
    <property type="molecule type" value="Genomic_DNA"/>
</dbReference>
<dbReference type="SMART" id="SM00267">
    <property type="entry name" value="GGDEF"/>
    <property type="match status" value="1"/>
</dbReference>
<feature type="transmembrane region" description="Helical" evidence="3">
    <location>
        <begin position="6"/>
        <end position="21"/>
    </location>
</feature>
<dbReference type="InterPro" id="IPR043128">
    <property type="entry name" value="Rev_trsase/Diguanyl_cyclase"/>
</dbReference>
<evidence type="ECO:0000259" key="4">
    <source>
        <dbReference type="PROSITE" id="PS50887"/>
    </source>
</evidence>
<evidence type="ECO:0000256" key="3">
    <source>
        <dbReference type="SAM" id="Phobius"/>
    </source>
</evidence>
<dbReference type="SUPFAM" id="SSF55073">
    <property type="entry name" value="Nucleotide cyclase"/>
    <property type="match status" value="1"/>
</dbReference>
<feature type="transmembrane region" description="Helical" evidence="3">
    <location>
        <begin position="88"/>
        <end position="105"/>
    </location>
</feature>
<dbReference type="CDD" id="cd01949">
    <property type="entry name" value="GGDEF"/>
    <property type="match status" value="1"/>
</dbReference>
<dbReference type="Gene3D" id="3.30.70.270">
    <property type="match status" value="1"/>
</dbReference>
<comment type="catalytic activity">
    <reaction evidence="2">
        <text>2 GTP = 3',3'-c-di-GMP + 2 diphosphate</text>
        <dbReference type="Rhea" id="RHEA:24898"/>
        <dbReference type="ChEBI" id="CHEBI:33019"/>
        <dbReference type="ChEBI" id="CHEBI:37565"/>
        <dbReference type="ChEBI" id="CHEBI:58805"/>
        <dbReference type="EC" id="2.7.7.65"/>
    </reaction>
</comment>
<feature type="transmembrane region" description="Helical" evidence="3">
    <location>
        <begin position="28"/>
        <end position="46"/>
    </location>
</feature>
<proteinExistence type="predicted"/>
<keyword evidence="3" id="KW-0472">Membrane</keyword>
<dbReference type="InterPro" id="IPR050469">
    <property type="entry name" value="Diguanylate_Cyclase"/>
</dbReference>
<dbReference type="Proteomes" id="UP001057498">
    <property type="component" value="Chromosome"/>
</dbReference>
<evidence type="ECO:0000256" key="2">
    <source>
        <dbReference type="ARBA" id="ARBA00034247"/>
    </source>
</evidence>
<organism evidence="5 6">
    <name type="scientific">Sphaerotilus microaerophilus</name>
    <dbReference type="NCBI Taxonomy" id="2914710"/>
    <lineage>
        <taxon>Bacteria</taxon>
        <taxon>Pseudomonadati</taxon>
        <taxon>Pseudomonadota</taxon>
        <taxon>Betaproteobacteria</taxon>
        <taxon>Burkholderiales</taxon>
        <taxon>Sphaerotilaceae</taxon>
        <taxon>Sphaerotilus</taxon>
    </lineage>
</organism>
<feature type="transmembrane region" description="Helical" evidence="3">
    <location>
        <begin position="58"/>
        <end position="76"/>
    </location>
</feature>
<feature type="transmembrane region" description="Helical" evidence="3">
    <location>
        <begin position="186"/>
        <end position="211"/>
    </location>
</feature>
<evidence type="ECO:0000256" key="1">
    <source>
        <dbReference type="ARBA" id="ARBA00012528"/>
    </source>
</evidence>
<accession>A0ABM7YQM9</accession>
<dbReference type="Pfam" id="PF00990">
    <property type="entry name" value="GGDEF"/>
    <property type="match status" value="1"/>
</dbReference>
<gene>
    <name evidence="5" type="ORF">CATMQ487_38350</name>
</gene>